<dbReference type="GO" id="GO:0016887">
    <property type="term" value="F:ATP hydrolysis activity"/>
    <property type="evidence" value="ECO:0007669"/>
    <property type="project" value="InterPro"/>
</dbReference>
<evidence type="ECO:0000256" key="1">
    <source>
        <dbReference type="ARBA" id="ARBA00022741"/>
    </source>
</evidence>
<keyword evidence="4" id="KW-0934">Plastid</keyword>
<dbReference type="CDD" id="cd03217">
    <property type="entry name" value="ABC_FeS_Assembly"/>
    <property type="match status" value="1"/>
</dbReference>
<keyword evidence="1" id="KW-0547">Nucleotide-binding</keyword>
<dbReference type="Pfam" id="PF00005">
    <property type="entry name" value="ABC_tran"/>
    <property type="match status" value="1"/>
</dbReference>
<dbReference type="InterPro" id="IPR010230">
    <property type="entry name" value="FeS-cluster_ATPase_SufC"/>
</dbReference>
<dbReference type="PANTHER" id="PTHR43204:SF1">
    <property type="entry name" value="ABC TRANSPORTER I FAMILY MEMBER 6, CHLOROPLASTIC"/>
    <property type="match status" value="1"/>
</dbReference>
<dbReference type="PANTHER" id="PTHR43204">
    <property type="entry name" value="ABC TRANSPORTER I FAMILY MEMBER 6, CHLOROPLASTIC"/>
    <property type="match status" value="1"/>
</dbReference>
<dbReference type="SUPFAM" id="SSF52540">
    <property type="entry name" value="P-loop containing nucleoside triphosphate hydrolases"/>
    <property type="match status" value="1"/>
</dbReference>
<dbReference type="InterPro" id="IPR027417">
    <property type="entry name" value="P-loop_NTPase"/>
</dbReference>
<dbReference type="InterPro" id="IPR003593">
    <property type="entry name" value="AAA+_ATPase"/>
</dbReference>
<dbReference type="NCBIfam" id="TIGR01978">
    <property type="entry name" value="sufC"/>
    <property type="match status" value="1"/>
</dbReference>
<dbReference type="GO" id="GO:0005524">
    <property type="term" value="F:ATP binding"/>
    <property type="evidence" value="ECO:0007669"/>
    <property type="project" value="UniProtKB-KW"/>
</dbReference>
<dbReference type="AlphaFoldDB" id="A0A3G1IVL2"/>
<dbReference type="Gene3D" id="3.40.50.300">
    <property type="entry name" value="P-loop containing nucleotide triphosphate hydrolases"/>
    <property type="match status" value="1"/>
</dbReference>
<evidence type="ECO:0000256" key="2">
    <source>
        <dbReference type="ARBA" id="ARBA00022840"/>
    </source>
</evidence>
<accession>A0A3G1IVL2</accession>
<gene>
    <name evidence="4" type="primary">ycf16</name>
</gene>
<dbReference type="PROSITE" id="PS00211">
    <property type="entry name" value="ABC_TRANSPORTER_1"/>
    <property type="match status" value="1"/>
</dbReference>
<name>A0A3G1IVL2_9EUKA</name>
<dbReference type="RefSeq" id="YP_009546010.1">
    <property type="nucleotide sequence ID" value="NC_040152.1"/>
</dbReference>
<proteinExistence type="predicted"/>
<evidence type="ECO:0000313" key="4">
    <source>
        <dbReference type="EMBL" id="ASQ40071.1"/>
    </source>
</evidence>
<dbReference type="PROSITE" id="PS50893">
    <property type="entry name" value="ABC_TRANSPORTER_2"/>
    <property type="match status" value="1"/>
</dbReference>
<dbReference type="InterPro" id="IPR017871">
    <property type="entry name" value="ABC_transporter-like_CS"/>
</dbReference>
<protein>
    <submittedName>
        <fullName evidence="4">Fe-S cluster assembly ATP-binding protein Ycf16</fullName>
    </submittedName>
</protein>
<reference evidence="4" key="1">
    <citation type="submission" date="2017-05" db="EMBL/GenBank/DDBJ databases">
        <title>Plastid comparative genomics reveals ancient divergence between Glaucophyte genera.</title>
        <authorList>
            <person name="Figueroa-Martinez F.J."/>
            <person name="Jackson C."/>
            <person name="Reyes-Prieto A."/>
        </authorList>
    </citation>
    <scope>NUCLEOTIDE SEQUENCE</scope>
    <source>
        <strain evidence="4">SAG 229-2</strain>
    </source>
</reference>
<organism evidence="4">
    <name type="scientific">Glaucocystis incrassata</name>
    <dbReference type="NCBI Taxonomy" id="1789788"/>
    <lineage>
        <taxon>Eukaryota</taxon>
        <taxon>Glaucocystophyceae</taxon>
        <taxon>Glaucocystales</taxon>
        <taxon>Glaucocystaceae</taxon>
        <taxon>Glaucocystis</taxon>
    </lineage>
</organism>
<keyword evidence="2 4" id="KW-0067">ATP-binding</keyword>
<dbReference type="SMART" id="SM00382">
    <property type="entry name" value="AAA"/>
    <property type="match status" value="1"/>
</dbReference>
<dbReference type="InterPro" id="IPR003439">
    <property type="entry name" value="ABC_transporter-like_ATP-bd"/>
</dbReference>
<evidence type="ECO:0000259" key="3">
    <source>
        <dbReference type="PROSITE" id="PS50893"/>
    </source>
</evidence>
<sequence length="265" mass="29711">MSTQNQTLLKIQNLEAEVDGVQILKGLNLTVNAGEIHVIMGPNGSGKSTFSKVLVGHPAYTVTNGNILFKGKELLDLSPEKRARSGLFLAFQYPFEIPGVNNIDFLRLAFNTHRKEKGLPEFDPLEFYSLVIEKLKLVNMNPSFLYRDVNEGFSGGEKKRNEILQMALLQPTLSILDELDSGLDIDALKIIAEAVKHLMSADKAIILITHYQRLLDYIKPDFIHVMQSGLIVKTGGFELAQELEQKGYDWLNSTKKLEEIPSLIK</sequence>
<feature type="domain" description="ABC transporter" evidence="3">
    <location>
        <begin position="9"/>
        <end position="253"/>
    </location>
</feature>
<dbReference type="GeneID" id="38575508"/>
<geneLocation type="plastid" evidence="4"/>
<dbReference type="EMBL" id="MF167425">
    <property type="protein sequence ID" value="ASQ40071.1"/>
    <property type="molecule type" value="Genomic_DNA"/>
</dbReference>